<feature type="compositionally biased region" description="Low complexity" evidence="1">
    <location>
        <begin position="91"/>
        <end position="104"/>
    </location>
</feature>
<dbReference type="Proteomes" id="UP000076738">
    <property type="component" value="Unassembled WGS sequence"/>
</dbReference>
<organism evidence="2 3">
    <name type="scientific">Calocera viscosa (strain TUFC12733)</name>
    <dbReference type="NCBI Taxonomy" id="1330018"/>
    <lineage>
        <taxon>Eukaryota</taxon>
        <taxon>Fungi</taxon>
        <taxon>Dikarya</taxon>
        <taxon>Basidiomycota</taxon>
        <taxon>Agaricomycotina</taxon>
        <taxon>Dacrymycetes</taxon>
        <taxon>Dacrymycetales</taxon>
        <taxon>Dacrymycetaceae</taxon>
        <taxon>Calocera</taxon>
    </lineage>
</organism>
<evidence type="ECO:0000313" key="2">
    <source>
        <dbReference type="EMBL" id="KZO91996.1"/>
    </source>
</evidence>
<evidence type="ECO:0000313" key="3">
    <source>
        <dbReference type="Proteomes" id="UP000076738"/>
    </source>
</evidence>
<proteinExistence type="predicted"/>
<name>A0A167HUI0_CALVF</name>
<feature type="compositionally biased region" description="Pro residues" evidence="1">
    <location>
        <begin position="115"/>
        <end position="129"/>
    </location>
</feature>
<gene>
    <name evidence="2" type="ORF">CALVIDRAFT_601828</name>
</gene>
<evidence type="ECO:0000256" key="1">
    <source>
        <dbReference type="SAM" id="MobiDB-lite"/>
    </source>
</evidence>
<sequence length="183" mass="19920">MWYSLVLPRWLAGQDGSETEKFKRIFEDTFQKKTTTDKGSLGPILVDPRYRELRQLCWIINHPTPDRLDECVTALAKQGLLVIAPKPSTPAPSAKPTTPRSPTPVAAPSAKPTTPRSPTPVAAPAPKPTLPANYPIPNQGRPARPSTPKLTTAERAKAIRGGGYATDAPAKPDRGGWQPFKRK</sequence>
<reference evidence="2 3" key="1">
    <citation type="journal article" date="2016" name="Mol. Biol. Evol.">
        <title>Comparative Genomics of Early-Diverging Mushroom-Forming Fungi Provides Insights into the Origins of Lignocellulose Decay Capabilities.</title>
        <authorList>
            <person name="Nagy L.G."/>
            <person name="Riley R."/>
            <person name="Tritt A."/>
            <person name="Adam C."/>
            <person name="Daum C."/>
            <person name="Floudas D."/>
            <person name="Sun H."/>
            <person name="Yadav J.S."/>
            <person name="Pangilinan J."/>
            <person name="Larsson K.H."/>
            <person name="Matsuura K."/>
            <person name="Barry K."/>
            <person name="Labutti K."/>
            <person name="Kuo R."/>
            <person name="Ohm R.A."/>
            <person name="Bhattacharya S.S."/>
            <person name="Shirouzu T."/>
            <person name="Yoshinaga Y."/>
            <person name="Martin F.M."/>
            <person name="Grigoriev I.V."/>
            <person name="Hibbett D.S."/>
        </authorList>
    </citation>
    <scope>NUCLEOTIDE SEQUENCE [LARGE SCALE GENOMIC DNA]</scope>
    <source>
        <strain evidence="2 3">TUFC12733</strain>
    </source>
</reference>
<keyword evidence="3" id="KW-1185">Reference proteome</keyword>
<feature type="region of interest" description="Disordered" evidence="1">
    <location>
        <begin position="83"/>
        <end position="183"/>
    </location>
</feature>
<dbReference type="EMBL" id="KV417315">
    <property type="protein sequence ID" value="KZO91996.1"/>
    <property type="molecule type" value="Genomic_DNA"/>
</dbReference>
<protein>
    <submittedName>
        <fullName evidence="2">Uncharacterized protein</fullName>
    </submittedName>
</protein>
<dbReference type="AlphaFoldDB" id="A0A167HUI0"/>
<accession>A0A167HUI0</accession>